<evidence type="ECO:0000313" key="2">
    <source>
        <dbReference type="Proteomes" id="UP000831484"/>
    </source>
</evidence>
<dbReference type="SUPFAM" id="SSF52467">
    <property type="entry name" value="DHS-like NAD/FAD-binding domain"/>
    <property type="match status" value="1"/>
</dbReference>
<dbReference type="AlphaFoldDB" id="A0AB38R6S2"/>
<gene>
    <name evidence="1" type="ORF">M0639_17235</name>
</gene>
<keyword evidence="2" id="KW-1185">Reference proteome</keyword>
<accession>A0AB38R6S2</accession>
<dbReference type="InterPro" id="IPR029035">
    <property type="entry name" value="DHS-like_NAD/FAD-binding_dom"/>
</dbReference>
<dbReference type="RefSeq" id="WP_080726525.1">
    <property type="nucleotide sequence ID" value="NZ_CP096563.1"/>
</dbReference>
<dbReference type="Proteomes" id="UP000831484">
    <property type="component" value="Chromosome"/>
</dbReference>
<dbReference type="Pfam" id="PF13289">
    <property type="entry name" value="SIR2_2"/>
    <property type="match status" value="1"/>
</dbReference>
<organism evidence="1 2">
    <name type="scientific">Rhodococcus qingshengii JCM 15477</name>
    <dbReference type="NCBI Taxonomy" id="1303681"/>
    <lineage>
        <taxon>Bacteria</taxon>
        <taxon>Bacillati</taxon>
        <taxon>Actinomycetota</taxon>
        <taxon>Actinomycetes</taxon>
        <taxon>Mycobacteriales</taxon>
        <taxon>Nocardiaceae</taxon>
        <taxon>Rhodococcus</taxon>
        <taxon>Rhodococcus erythropolis group</taxon>
    </lineage>
</organism>
<name>A0AB38R6S2_RHOSG</name>
<reference evidence="2" key="1">
    <citation type="journal article" date="2022" name="Environ. Microbiol.">
        <title>Functional analysis, diversity, and distribution of carbendazim hydrolases MheI and CbmA, responsible for the initial step in carbendazim degradation.</title>
        <authorList>
            <person name="Zhang M."/>
            <person name="Bai X."/>
            <person name="Li Q."/>
            <person name="Zhang L."/>
            <person name="Zhu Q."/>
            <person name="Gao S."/>
            <person name="Ke Z."/>
            <person name="Jiang M."/>
            <person name="Hu J."/>
            <person name="Qiu J."/>
            <person name="Hong Q."/>
        </authorList>
    </citation>
    <scope>NUCLEOTIDE SEQUENCE [LARGE SCALE GENOMIC DNA]</scope>
    <source>
        <strain evidence="2">djl-6</strain>
    </source>
</reference>
<dbReference type="EMBL" id="CP096563">
    <property type="protein sequence ID" value="UPU40819.1"/>
    <property type="molecule type" value="Genomic_DNA"/>
</dbReference>
<sequence>MPMERFDLIDSFGDAVLAGNGAMFVGAGLSLDAGMPGWKGLLLGLKDKCEIPSMEDLPLLAEYIANDAKNAGRAALEEHILDEIASKGCVPTDGHQLVGRIPIQEIWTTNYDRLLESALGQDVTVAITDSDIQSIGSARRTLVKMHGSISNGPPPVWAARPVITRSDYEQYEQKHPRTWALLRAAYLSRTILFLGFSFTDPNVEVLLRLARQLGTAVTDRHMTVMKRPTDTDELRLHELRVRDLESSGVKVCEINEYSELGTVLQELVRRTRPPQVFISGSAGKNAGGGENPDETILPWCEPIAQQITDDANWLLTSLGGPAGWQITRDVARARRAEDTYDPHLLTFHFRSKQEPPPRMDERIGTAVYTSLEREQLVGGLLDDCRALVAVCGGRRTAEEIRWARERGVGVIPVAASGGAARAYWEEVGTQPPDLGGRPTDLDVWRRLGDGNYVVAARAAYTLLKQAMYQR</sequence>
<proteinExistence type="predicted"/>
<evidence type="ECO:0000313" key="1">
    <source>
        <dbReference type="EMBL" id="UPU40819.1"/>
    </source>
</evidence>
<protein>
    <submittedName>
        <fullName evidence="1">SIR2 family protein</fullName>
    </submittedName>
</protein>